<feature type="non-terminal residue" evidence="1">
    <location>
        <position position="1"/>
    </location>
</feature>
<reference evidence="1" key="1">
    <citation type="submission" date="2018-05" db="EMBL/GenBank/DDBJ databases">
        <title>Draft genome of Mucuna pruriens seed.</title>
        <authorList>
            <person name="Nnadi N.E."/>
            <person name="Vos R."/>
            <person name="Hasami M.H."/>
            <person name="Devisetty U.K."/>
            <person name="Aguiy J.C."/>
        </authorList>
    </citation>
    <scope>NUCLEOTIDE SEQUENCE [LARGE SCALE GENOMIC DNA]</scope>
    <source>
        <strain evidence="1">JCA_2017</strain>
    </source>
</reference>
<dbReference type="EMBL" id="QJKJ01006757">
    <property type="protein sequence ID" value="RDX85576.1"/>
    <property type="molecule type" value="Genomic_DNA"/>
</dbReference>
<name>A0A371G4T9_MUCPR</name>
<evidence type="ECO:0000313" key="2">
    <source>
        <dbReference type="Proteomes" id="UP000257109"/>
    </source>
</evidence>
<proteinExistence type="predicted"/>
<protein>
    <submittedName>
        <fullName evidence="1">Uncharacterized protein</fullName>
    </submittedName>
</protein>
<evidence type="ECO:0000313" key="1">
    <source>
        <dbReference type="EMBL" id="RDX85576.1"/>
    </source>
</evidence>
<comment type="caution">
    <text evidence="1">The sequence shown here is derived from an EMBL/GenBank/DDBJ whole genome shotgun (WGS) entry which is preliminary data.</text>
</comment>
<dbReference type="AlphaFoldDB" id="A0A371G4T9"/>
<accession>A0A371G4T9</accession>
<organism evidence="1 2">
    <name type="scientific">Mucuna pruriens</name>
    <name type="common">Velvet bean</name>
    <name type="synonym">Dolichos pruriens</name>
    <dbReference type="NCBI Taxonomy" id="157652"/>
    <lineage>
        <taxon>Eukaryota</taxon>
        <taxon>Viridiplantae</taxon>
        <taxon>Streptophyta</taxon>
        <taxon>Embryophyta</taxon>
        <taxon>Tracheophyta</taxon>
        <taxon>Spermatophyta</taxon>
        <taxon>Magnoliopsida</taxon>
        <taxon>eudicotyledons</taxon>
        <taxon>Gunneridae</taxon>
        <taxon>Pentapetalae</taxon>
        <taxon>rosids</taxon>
        <taxon>fabids</taxon>
        <taxon>Fabales</taxon>
        <taxon>Fabaceae</taxon>
        <taxon>Papilionoideae</taxon>
        <taxon>50 kb inversion clade</taxon>
        <taxon>NPAAA clade</taxon>
        <taxon>indigoferoid/millettioid clade</taxon>
        <taxon>Phaseoleae</taxon>
        <taxon>Mucuna</taxon>
    </lineage>
</organism>
<sequence length="68" mass="8047">MIIFFDLCHIDMWDVVKNDNVGWNEYQKVKSQLNSKVKNFPMCVITKSKCEKVYNCKIDKEGYSSSYL</sequence>
<dbReference type="Proteomes" id="UP000257109">
    <property type="component" value="Unassembled WGS sequence"/>
</dbReference>
<gene>
    <name evidence="1" type="ORF">CR513_33222</name>
</gene>
<keyword evidence="2" id="KW-1185">Reference proteome</keyword>
<dbReference type="OrthoDB" id="1932348at2759"/>